<dbReference type="RefSeq" id="WP_211855712.1">
    <property type="nucleotide sequence ID" value="NZ_JAAGBB010000044.1"/>
</dbReference>
<reference evidence="4" key="1">
    <citation type="journal article" date="2021" name="Syst. Appl. Microbiol.">
        <title>Roseomonas hellenica sp. nov., isolated from roots of wild-growing Alkanna tinctoria.</title>
        <authorList>
            <person name="Rat A."/>
            <person name="Naranjo H.D."/>
            <person name="Lebbe L."/>
            <person name="Cnockaert M."/>
            <person name="Krigas N."/>
            <person name="Grigoriadou K."/>
            <person name="Maloupa E."/>
            <person name="Willems A."/>
        </authorList>
    </citation>
    <scope>NUCLEOTIDE SEQUENCE [LARGE SCALE GENOMIC DNA]</scope>
    <source>
        <strain evidence="4">LMG 31523</strain>
    </source>
</reference>
<dbReference type="PANTHER" id="PTHR42928:SF5">
    <property type="entry name" value="BLR1237 PROTEIN"/>
    <property type="match status" value="1"/>
</dbReference>
<dbReference type="PIRSF" id="PIRSF017082">
    <property type="entry name" value="YflP"/>
    <property type="match status" value="1"/>
</dbReference>
<dbReference type="Gene3D" id="3.40.190.150">
    <property type="entry name" value="Bordetella uptake gene, domain 1"/>
    <property type="match status" value="1"/>
</dbReference>
<dbReference type="PROSITE" id="PS51318">
    <property type="entry name" value="TAT"/>
    <property type="match status" value="1"/>
</dbReference>
<evidence type="ECO:0000313" key="4">
    <source>
        <dbReference type="Proteomes" id="UP001196870"/>
    </source>
</evidence>
<name>A0ABS5F5X3_9PROT</name>
<evidence type="ECO:0000256" key="1">
    <source>
        <dbReference type="ARBA" id="ARBA00006987"/>
    </source>
</evidence>
<dbReference type="InterPro" id="IPR005064">
    <property type="entry name" value="BUG"/>
</dbReference>
<evidence type="ECO:0000313" key="3">
    <source>
        <dbReference type="EMBL" id="MBR0667936.1"/>
    </source>
</evidence>
<dbReference type="EMBL" id="JAAGBB010000044">
    <property type="protein sequence ID" value="MBR0667936.1"/>
    <property type="molecule type" value="Genomic_DNA"/>
</dbReference>
<dbReference type="Pfam" id="PF03401">
    <property type="entry name" value="TctC"/>
    <property type="match status" value="1"/>
</dbReference>
<evidence type="ECO:0000256" key="2">
    <source>
        <dbReference type="SAM" id="SignalP"/>
    </source>
</evidence>
<dbReference type="Proteomes" id="UP001196870">
    <property type="component" value="Unassembled WGS sequence"/>
</dbReference>
<organism evidence="3 4">
    <name type="scientific">Plastoroseomonas hellenica</name>
    <dbReference type="NCBI Taxonomy" id="2687306"/>
    <lineage>
        <taxon>Bacteria</taxon>
        <taxon>Pseudomonadati</taxon>
        <taxon>Pseudomonadota</taxon>
        <taxon>Alphaproteobacteria</taxon>
        <taxon>Acetobacterales</taxon>
        <taxon>Acetobacteraceae</taxon>
        <taxon>Plastoroseomonas</taxon>
    </lineage>
</organism>
<feature type="chain" id="PRO_5045210489" evidence="2">
    <location>
        <begin position="27"/>
        <end position="319"/>
    </location>
</feature>
<sequence>MIGRRSIINGAAGLAGASLAAAPARAQWQPARPIQIIVGFAPGGGADLAARAIAESATPSFPTALVVMNRPGAGGAIAAEYVAGLPPDGLNLLVNGGSESISLPVFRDLPYDPKTSFKAIIRLTRQPLLLVAKRGGRFGDIRALVEAAKRAPESVSHASSGLGSIYHAVVLLFARAAGVELLHVPFTGGAPGLQALLSGTVDLAVLAPEEMAGLVQGGEVRPLAVASAERLGGAYQDVPTLREMGWDVVVENMKGLSAPARTPDAVIASLHDRFRQGMRGRGWNTFLERTGAMDGYLDGPGFQAAMDAVLDALRAAVRR</sequence>
<protein>
    <submittedName>
        <fullName evidence="3">Tripartite tricarboxylate transporter substrate binding protein</fullName>
    </submittedName>
</protein>
<keyword evidence="4" id="KW-1185">Reference proteome</keyword>
<dbReference type="InterPro" id="IPR006311">
    <property type="entry name" value="TAT_signal"/>
</dbReference>
<dbReference type="PANTHER" id="PTHR42928">
    <property type="entry name" value="TRICARBOXYLATE-BINDING PROTEIN"/>
    <property type="match status" value="1"/>
</dbReference>
<dbReference type="CDD" id="cd07012">
    <property type="entry name" value="PBP2_Bug_TTT"/>
    <property type="match status" value="1"/>
</dbReference>
<comment type="caution">
    <text evidence="3">The sequence shown here is derived from an EMBL/GenBank/DDBJ whole genome shotgun (WGS) entry which is preliminary data.</text>
</comment>
<comment type="similarity">
    <text evidence="1">Belongs to the UPF0065 (bug) family.</text>
</comment>
<feature type="signal peptide" evidence="2">
    <location>
        <begin position="1"/>
        <end position="26"/>
    </location>
</feature>
<dbReference type="Gene3D" id="3.40.190.10">
    <property type="entry name" value="Periplasmic binding protein-like II"/>
    <property type="match status" value="1"/>
</dbReference>
<proteinExistence type="inferred from homology"/>
<dbReference type="InterPro" id="IPR042100">
    <property type="entry name" value="Bug_dom1"/>
</dbReference>
<accession>A0ABS5F5X3</accession>
<gene>
    <name evidence="3" type="ORF">GXW71_26510</name>
</gene>
<keyword evidence="2" id="KW-0732">Signal</keyword>